<gene>
    <name evidence="3" type="ORF">SAMN05216258_107313</name>
</gene>
<dbReference type="InterPro" id="IPR029058">
    <property type="entry name" value="AB_hydrolase_fold"/>
</dbReference>
<feature type="domain" description="AB hydrolase-1" evidence="2">
    <location>
        <begin position="33"/>
        <end position="243"/>
    </location>
</feature>
<dbReference type="EMBL" id="FOQH01000007">
    <property type="protein sequence ID" value="SFI53884.1"/>
    <property type="molecule type" value="Genomic_DNA"/>
</dbReference>
<dbReference type="AlphaFoldDB" id="A0A1I3J0Y4"/>
<dbReference type="Gene3D" id="3.40.50.1820">
    <property type="entry name" value="alpha/beta hydrolase"/>
    <property type="match status" value="1"/>
</dbReference>
<evidence type="ECO:0000256" key="1">
    <source>
        <dbReference type="SAM" id="SignalP"/>
    </source>
</evidence>
<dbReference type="PANTHER" id="PTHR37017:SF11">
    <property type="entry name" value="ESTERASE_LIPASE_THIOESTERASE DOMAIN-CONTAINING PROTEIN"/>
    <property type="match status" value="1"/>
</dbReference>
<feature type="chain" id="PRO_5011492950" evidence="1">
    <location>
        <begin position="28"/>
        <end position="256"/>
    </location>
</feature>
<proteinExistence type="predicted"/>
<keyword evidence="3" id="KW-0378">Hydrolase</keyword>
<sequence>MTLKRMSLFSAGALLAAAFAAASPARAEPVGNVVIVHGALADGSGWRRVHDLLAARGFTVTVVQPPMTSLADDVRAARRVLDLRDGPSVLVGHSYGGMIVTEAGRHDAVAGLVYVAAFQPDEGETLLALATGTPPATAGIKATADGFLYLDPAVFAADFAGDLPAEEAAFMARSQVMPAAVAFETPVGAPAWASRPSWALIPTEDRAINPELMRRMAERAGSVTVEVPGSHAVFASRPEAVADLIEAAAAALAPAD</sequence>
<name>A0A1I3J0Y4_9RHOB</name>
<evidence type="ECO:0000313" key="4">
    <source>
        <dbReference type="Proteomes" id="UP000199377"/>
    </source>
</evidence>
<dbReference type="OrthoDB" id="9814966at2"/>
<dbReference type="InterPro" id="IPR000073">
    <property type="entry name" value="AB_hydrolase_1"/>
</dbReference>
<keyword evidence="4" id="KW-1185">Reference proteome</keyword>
<dbReference type="Proteomes" id="UP000199377">
    <property type="component" value="Unassembled WGS sequence"/>
</dbReference>
<reference evidence="3 4" key="1">
    <citation type="submission" date="2016-10" db="EMBL/GenBank/DDBJ databases">
        <authorList>
            <person name="de Groot N.N."/>
        </authorList>
    </citation>
    <scope>NUCLEOTIDE SEQUENCE [LARGE SCALE GENOMIC DNA]</scope>
    <source>
        <strain evidence="3 4">CGMCC 1.11030</strain>
    </source>
</reference>
<accession>A0A1I3J0Y4</accession>
<keyword evidence="1" id="KW-0732">Signal</keyword>
<dbReference type="PANTHER" id="PTHR37017">
    <property type="entry name" value="AB HYDROLASE-1 DOMAIN-CONTAINING PROTEIN-RELATED"/>
    <property type="match status" value="1"/>
</dbReference>
<dbReference type="GO" id="GO:0016787">
    <property type="term" value="F:hydrolase activity"/>
    <property type="evidence" value="ECO:0007669"/>
    <property type="project" value="UniProtKB-KW"/>
</dbReference>
<dbReference type="RefSeq" id="WP_092861430.1">
    <property type="nucleotide sequence ID" value="NZ_FOQH01000007.1"/>
</dbReference>
<organism evidence="3 4">
    <name type="scientific">Albimonas pacifica</name>
    <dbReference type="NCBI Taxonomy" id="1114924"/>
    <lineage>
        <taxon>Bacteria</taxon>
        <taxon>Pseudomonadati</taxon>
        <taxon>Pseudomonadota</taxon>
        <taxon>Alphaproteobacteria</taxon>
        <taxon>Rhodobacterales</taxon>
        <taxon>Paracoccaceae</taxon>
        <taxon>Albimonas</taxon>
    </lineage>
</organism>
<feature type="signal peptide" evidence="1">
    <location>
        <begin position="1"/>
        <end position="27"/>
    </location>
</feature>
<dbReference type="InterPro" id="IPR052897">
    <property type="entry name" value="Sec-Metab_Biosynth_Hydrolase"/>
</dbReference>
<dbReference type="STRING" id="1114924.SAMN05216258_107313"/>
<evidence type="ECO:0000259" key="2">
    <source>
        <dbReference type="Pfam" id="PF12697"/>
    </source>
</evidence>
<evidence type="ECO:0000313" key="3">
    <source>
        <dbReference type="EMBL" id="SFI53884.1"/>
    </source>
</evidence>
<dbReference type="Pfam" id="PF12697">
    <property type="entry name" value="Abhydrolase_6"/>
    <property type="match status" value="1"/>
</dbReference>
<dbReference type="SUPFAM" id="SSF53474">
    <property type="entry name" value="alpha/beta-Hydrolases"/>
    <property type="match status" value="1"/>
</dbReference>
<protein>
    <submittedName>
        <fullName evidence="3">Alpha/beta hydrolase family protein</fullName>
    </submittedName>
</protein>